<reference evidence="17" key="1">
    <citation type="submission" date="2006-10" db="EMBL/GenBank/DDBJ databases">
        <authorList>
            <person name="Amadeo P."/>
            <person name="Zhao Q."/>
            <person name="Wortman J."/>
            <person name="Fraser-Liggett C."/>
            <person name="Carlton J."/>
        </authorList>
    </citation>
    <scope>NUCLEOTIDE SEQUENCE</scope>
    <source>
        <strain evidence="17">G3</strain>
    </source>
</reference>
<dbReference type="GO" id="GO:0005886">
    <property type="term" value="C:plasma membrane"/>
    <property type="evidence" value="ECO:0007669"/>
    <property type="project" value="UniProtKB-SubCell"/>
</dbReference>
<evidence type="ECO:0000256" key="9">
    <source>
        <dbReference type="ARBA" id="ARBA00022840"/>
    </source>
</evidence>
<dbReference type="Proteomes" id="UP000001542">
    <property type="component" value="Unassembled WGS sequence"/>
</dbReference>
<sequence>MFYLLLTRKIIYLDPGVYSIELNGAAGGIGCAGGEMKSDGGNGATIKANFNFPSRTKVIFDVGTKPNTNCRKKNNGGLPYGGNGGKDLGFIGNGNDNPGGGGGLTGMSFDGSSYVMIAGAGSGGAYTVNGSPAGGCFTYDYMQRSRCNEYYYKVVDNFGSLEKKTDNSYRTSSHYGGNGSETSRIPGAGGGAGWFGGIAGKIATNPYYPACGIGGLSGYDYKNEYFKELVSFTDGKSSGNDGDGSYKYLLLFTCPSGCYDCSSSTSCTRCKSGKVKYADKCYNFCSEAADNLYQSGSICYKCDKSCKTCDKKYNNCTSCFKGMIVKNGGCISMKTYIPNYGTSQRLRLLEMASIYIANI</sequence>
<evidence type="ECO:0000313" key="17">
    <source>
        <dbReference type="EMBL" id="EAY04511.1"/>
    </source>
</evidence>
<reference evidence="17" key="2">
    <citation type="journal article" date="2007" name="Science">
        <title>Draft genome sequence of the sexually transmitted pathogen Trichomonas vaginalis.</title>
        <authorList>
            <person name="Carlton J.M."/>
            <person name="Hirt R.P."/>
            <person name="Silva J.C."/>
            <person name="Delcher A.L."/>
            <person name="Schatz M."/>
            <person name="Zhao Q."/>
            <person name="Wortman J.R."/>
            <person name="Bidwell S.L."/>
            <person name="Alsmark U.C.M."/>
            <person name="Besteiro S."/>
            <person name="Sicheritz-Ponten T."/>
            <person name="Noel C.J."/>
            <person name="Dacks J.B."/>
            <person name="Foster P.G."/>
            <person name="Simillion C."/>
            <person name="Van de Peer Y."/>
            <person name="Miranda-Saavedra D."/>
            <person name="Barton G.J."/>
            <person name="Westrop G.D."/>
            <person name="Mueller S."/>
            <person name="Dessi D."/>
            <person name="Fiori P.L."/>
            <person name="Ren Q."/>
            <person name="Paulsen I."/>
            <person name="Zhang H."/>
            <person name="Bastida-Corcuera F.D."/>
            <person name="Simoes-Barbosa A."/>
            <person name="Brown M.T."/>
            <person name="Hayes R.D."/>
            <person name="Mukherjee M."/>
            <person name="Okumura C.Y."/>
            <person name="Schneider R."/>
            <person name="Smith A.J."/>
            <person name="Vanacova S."/>
            <person name="Villalvazo M."/>
            <person name="Haas B.J."/>
            <person name="Pertea M."/>
            <person name="Feldblyum T.V."/>
            <person name="Utterback T.R."/>
            <person name="Shu C.L."/>
            <person name="Osoegawa K."/>
            <person name="de Jong P.J."/>
            <person name="Hrdy I."/>
            <person name="Horvathova L."/>
            <person name="Zubacova Z."/>
            <person name="Dolezal P."/>
            <person name="Malik S.B."/>
            <person name="Logsdon J.M. Jr."/>
            <person name="Henze K."/>
            <person name="Gupta A."/>
            <person name="Wang C.C."/>
            <person name="Dunne R.L."/>
            <person name="Upcroft J.A."/>
            <person name="Upcroft P."/>
            <person name="White O."/>
            <person name="Salzberg S.L."/>
            <person name="Tang P."/>
            <person name="Chiu C.-H."/>
            <person name="Lee Y.-S."/>
            <person name="Embley T.M."/>
            <person name="Coombs G.H."/>
            <person name="Mottram J.C."/>
            <person name="Tachezy J."/>
            <person name="Fraser-Liggett C.M."/>
            <person name="Johnson P.J."/>
        </authorList>
    </citation>
    <scope>NUCLEOTIDE SEQUENCE [LARGE SCALE GENOMIC DNA]</scope>
    <source>
        <strain evidence="17">G3</strain>
    </source>
</reference>
<keyword evidence="13" id="KW-1015">Disulfide bond</keyword>
<evidence type="ECO:0000256" key="3">
    <source>
        <dbReference type="ARBA" id="ARBA00022475"/>
    </source>
</evidence>
<organism evidence="17 18">
    <name type="scientific">Trichomonas vaginalis (strain ATCC PRA-98 / G3)</name>
    <dbReference type="NCBI Taxonomy" id="412133"/>
    <lineage>
        <taxon>Eukaryota</taxon>
        <taxon>Metamonada</taxon>
        <taxon>Parabasalia</taxon>
        <taxon>Trichomonadida</taxon>
        <taxon>Trichomonadidae</taxon>
        <taxon>Trichomonas</taxon>
    </lineage>
</organism>
<dbReference type="EC" id="2.7.10.1" evidence="2"/>
<name>A2ES74_TRIV3</name>
<keyword evidence="11" id="KW-0472">Membrane</keyword>
<dbReference type="AlphaFoldDB" id="A2ES74"/>
<accession>A2ES74</accession>
<feature type="domain" description="ALK/LTK-like glycine-rich" evidence="16">
    <location>
        <begin position="11"/>
        <end position="245"/>
    </location>
</feature>
<dbReference type="VEuPathDB" id="TrichDB:TVAG_453290"/>
<evidence type="ECO:0000256" key="5">
    <source>
        <dbReference type="ARBA" id="ARBA00022692"/>
    </source>
</evidence>
<evidence type="ECO:0000256" key="15">
    <source>
        <dbReference type="ARBA" id="ARBA00023180"/>
    </source>
</evidence>
<evidence type="ECO:0000256" key="6">
    <source>
        <dbReference type="ARBA" id="ARBA00022729"/>
    </source>
</evidence>
<keyword evidence="8" id="KW-0418">Kinase</keyword>
<keyword evidence="15" id="KW-0325">Glycoprotein</keyword>
<evidence type="ECO:0000259" key="16">
    <source>
        <dbReference type="Pfam" id="PF12810"/>
    </source>
</evidence>
<proteinExistence type="predicted"/>
<dbReference type="VEuPathDB" id="TrichDB:TVAGG3_0612110"/>
<keyword evidence="10" id="KW-1133">Transmembrane helix</keyword>
<evidence type="ECO:0000256" key="7">
    <source>
        <dbReference type="ARBA" id="ARBA00022741"/>
    </source>
</evidence>
<dbReference type="GO" id="GO:0005524">
    <property type="term" value="F:ATP binding"/>
    <property type="evidence" value="ECO:0007669"/>
    <property type="project" value="UniProtKB-KW"/>
</dbReference>
<evidence type="ECO:0000256" key="10">
    <source>
        <dbReference type="ARBA" id="ARBA00022989"/>
    </source>
</evidence>
<keyword evidence="4" id="KW-0808">Transferase</keyword>
<dbReference type="GO" id="GO:0004714">
    <property type="term" value="F:transmembrane receptor protein tyrosine kinase activity"/>
    <property type="evidence" value="ECO:0007669"/>
    <property type="project" value="UniProtKB-EC"/>
</dbReference>
<dbReference type="Pfam" id="PF12810">
    <property type="entry name" value="ALK_LTK_GRD"/>
    <property type="match status" value="1"/>
</dbReference>
<evidence type="ECO:0000256" key="1">
    <source>
        <dbReference type="ARBA" id="ARBA00004251"/>
    </source>
</evidence>
<keyword evidence="14" id="KW-0675">Receptor</keyword>
<comment type="subcellular location">
    <subcellularLocation>
        <location evidence="1">Cell membrane</location>
        <topology evidence="1">Single-pass type I membrane protein</topology>
    </subcellularLocation>
</comment>
<dbReference type="SMART" id="SM00261">
    <property type="entry name" value="FU"/>
    <property type="match status" value="2"/>
</dbReference>
<evidence type="ECO:0000256" key="8">
    <source>
        <dbReference type="ARBA" id="ARBA00022777"/>
    </source>
</evidence>
<protein>
    <recommendedName>
        <fullName evidence="2">receptor protein-tyrosine kinase</fullName>
        <ecNumber evidence="2">2.7.10.1</ecNumber>
    </recommendedName>
</protein>
<keyword evidence="6" id="KW-0732">Signal</keyword>
<keyword evidence="5" id="KW-0812">Transmembrane</keyword>
<dbReference type="KEGG" id="tva:4762383"/>
<dbReference type="EMBL" id="DS113473">
    <property type="protein sequence ID" value="EAY04511.1"/>
    <property type="molecule type" value="Genomic_DNA"/>
</dbReference>
<keyword evidence="3" id="KW-1003">Cell membrane</keyword>
<dbReference type="InParanoid" id="A2ES74"/>
<dbReference type="InterPro" id="IPR006212">
    <property type="entry name" value="Furin_repeat"/>
</dbReference>
<keyword evidence="12" id="KW-0829">Tyrosine-protein kinase</keyword>
<keyword evidence="9" id="KW-0067">ATP-binding</keyword>
<gene>
    <name evidence="17" type="ORF">TVAG_453290</name>
</gene>
<evidence type="ECO:0000256" key="2">
    <source>
        <dbReference type="ARBA" id="ARBA00011902"/>
    </source>
</evidence>
<evidence type="ECO:0000256" key="13">
    <source>
        <dbReference type="ARBA" id="ARBA00023157"/>
    </source>
</evidence>
<keyword evidence="18" id="KW-1185">Reference proteome</keyword>
<dbReference type="SUPFAM" id="SSF57184">
    <property type="entry name" value="Growth factor receptor domain"/>
    <property type="match status" value="1"/>
</dbReference>
<keyword evidence="7" id="KW-0547">Nucleotide-binding</keyword>
<dbReference type="InterPro" id="IPR009030">
    <property type="entry name" value="Growth_fac_rcpt_cys_sf"/>
</dbReference>
<dbReference type="Gene3D" id="2.10.220.10">
    <property type="entry name" value="Hormone Receptor, Insulin-like Growth Factor Receptor 1, Chain A, domain 2"/>
    <property type="match status" value="1"/>
</dbReference>
<evidence type="ECO:0000256" key="4">
    <source>
        <dbReference type="ARBA" id="ARBA00022679"/>
    </source>
</evidence>
<dbReference type="RefSeq" id="XP_001316734.1">
    <property type="nucleotide sequence ID" value="XM_001316699.1"/>
</dbReference>
<evidence type="ECO:0000313" key="18">
    <source>
        <dbReference type="Proteomes" id="UP000001542"/>
    </source>
</evidence>
<evidence type="ECO:0000256" key="12">
    <source>
        <dbReference type="ARBA" id="ARBA00023137"/>
    </source>
</evidence>
<dbReference type="InterPro" id="IPR055163">
    <property type="entry name" value="ALK/LTK-like_GRD"/>
</dbReference>
<evidence type="ECO:0000256" key="11">
    <source>
        <dbReference type="ARBA" id="ARBA00023136"/>
    </source>
</evidence>
<evidence type="ECO:0000256" key="14">
    <source>
        <dbReference type="ARBA" id="ARBA00023170"/>
    </source>
</evidence>